<keyword evidence="1" id="KW-0808">Transferase</keyword>
<dbReference type="FunFam" id="3.30.200.20:FF:000162">
    <property type="entry name" value="Adenine nucleotide alpha hydrolase-like domain kinase"/>
    <property type="match status" value="2"/>
</dbReference>
<sequence length="1332" mass="150652">MAMSMASPSERSSSSRSTASLMPGRIVVAFDATRNFNSHELKNTISNIQMQQSMIQEVDTITVLGVLHKVPHPMGFEMEISPDSFMGTRVRAIKEQVSRMADVYAGNLHKSAEACDVSGVVIEVKIVVGAPLKNVIVQESIASNATWVVLNRHLRKEIKFYLNKIPSKVAQTLDNFSLKILRSFYSAKATANVEPELFYSLSKLVPVIVPSEYTPSNDHSLISPIYHGSTSSHGSSGSSKSKEQNTFSPDELASKSHLGKTGIYGNGKDKHHGSSPLKQSLPRDPSFSVPFAVDEIKLNEHKHSEIQIVADASSGDLHREDTNEDRESNHFHPKKEKQINLQLDFHTSHHSDGTKTRMSSKGWKYSKIQTATNDFSSENLLGEDGYGLVYKGLLKDGQLVAVKVQKEANTQGCSEIYSQLGVLRLVCHKNVVMFLGHCRRENTNILVYEYICDRSLEWYLFDSTEHLLPWHQRRAIAVGIAKGLRFLHEECRGSPILYRGLMPSNICLTREFIPMLADCGLAKWNLDDQENSEYLAPEYAENSVCSVETEVFALGIILIQLISGRKRPDSTKGSLREWAMPLIQMLKLGELVDPRLGDSYATYEVYQMARVAYLCVQAKPTMRPTVGEVLLILEGENDRLDQLMEQLIPLIAVGVWQWLKTRTNSLQLFFVGYVTERCFVSSSAYNSIINANAEYSQDYLPRYSSHIPQFFPPKLRLSIRIRHKCFRLSIISYRETPSRILIVCDSTKDRSIHEFSKTIRQIRMCGGIVHPGDTIRVFGVLHRVLHPMGYFMGVAPENFLGTTHARAVEEEVSKKVDMYVSMLQYSAEQCEGDRPYAQVDIEVKITAGTPLRKAIINEVATSNAAWVIFDRPLRKELRYYLKHIPCKAAIVLDNFSLKILIDGYSNKAAEHFDNKQFYSLSKPVPLPPVSDSENEQLVITMNYHGSMESSDMASIWPSSSTLNSKEESIVSQSETWPAPKQEDSGNTRQIMEYYAPIISNQKRRPSRNRYSDVPVLCVTCGLNTELDVVRYSYPEIQAATNNFSPDNLLGEGGYGHVYKGELKDGQRIAAKVRKEASRQGFSEFHSEIFVLSFARHKNIVMLLGYCCKENLNILVYEYICNKSLEWHLFENMNHVLEWHQRHAIAIGTAKGLRFLHEECRGSPIIHRDLRPGNILLSCDFVPMLGDFGLAKWKTDEGENREIQTRILGTLGYLAPEYAENGIVSVRTDVYSYGVVLIQLISGRKAVDSKRADQQPSLRQWALPLIERLALHELVDPCLGETYNSYELYRMAKTAYLCLQTEPERRPSMAEVLHLLEGDIDHFSHLTEQFIPH</sequence>
<evidence type="ECO:0000256" key="1">
    <source>
        <dbReference type="ARBA" id="ARBA00022527"/>
    </source>
</evidence>
<feature type="domain" description="Protein kinase" evidence="6">
    <location>
        <begin position="375"/>
        <end position="640"/>
    </location>
</feature>
<dbReference type="Gene3D" id="1.10.510.10">
    <property type="entry name" value="Transferase(Phosphotransferase) domain 1"/>
    <property type="match status" value="2"/>
</dbReference>
<gene>
    <name evidence="7" type="ORF">SASPL_150053</name>
</gene>
<dbReference type="Gene3D" id="3.30.200.20">
    <property type="entry name" value="Phosphorylase Kinase, domain 1"/>
    <property type="match status" value="2"/>
</dbReference>
<feature type="domain" description="Protein kinase" evidence="6">
    <location>
        <begin position="1043"/>
        <end position="1330"/>
    </location>
</feature>
<dbReference type="InterPro" id="IPR008266">
    <property type="entry name" value="Tyr_kinase_AS"/>
</dbReference>
<dbReference type="EMBL" id="PNBA02000020">
    <property type="protein sequence ID" value="KAG6388621.1"/>
    <property type="molecule type" value="Genomic_DNA"/>
</dbReference>
<dbReference type="Proteomes" id="UP000298416">
    <property type="component" value="Unassembled WGS sequence"/>
</dbReference>
<protein>
    <recommendedName>
        <fullName evidence="6">Protein kinase domain-containing protein</fullName>
    </recommendedName>
</protein>
<dbReference type="SUPFAM" id="SSF56112">
    <property type="entry name" value="Protein kinase-like (PK-like)"/>
    <property type="match status" value="2"/>
</dbReference>
<evidence type="ECO:0000256" key="2">
    <source>
        <dbReference type="ARBA" id="ARBA00022741"/>
    </source>
</evidence>
<dbReference type="PROSITE" id="PS00107">
    <property type="entry name" value="PROTEIN_KINASE_ATP"/>
    <property type="match status" value="1"/>
</dbReference>
<dbReference type="PROSITE" id="PS00109">
    <property type="entry name" value="PROTEIN_KINASE_TYR"/>
    <property type="match status" value="1"/>
</dbReference>
<keyword evidence="1" id="KW-0723">Serine/threonine-protein kinase</keyword>
<evidence type="ECO:0000259" key="6">
    <source>
        <dbReference type="PROSITE" id="PS50011"/>
    </source>
</evidence>
<dbReference type="InterPro" id="IPR011009">
    <property type="entry name" value="Kinase-like_dom_sf"/>
</dbReference>
<keyword evidence="2 4" id="KW-0547">Nucleotide-binding</keyword>
<evidence type="ECO:0000256" key="5">
    <source>
        <dbReference type="SAM" id="MobiDB-lite"/>
    </source>
</evidence>
<evidence type="ECO:0000313" key="8">
    <source>
        <dbReference type="Proteomes" id="UP000298416"/>
    </source>
</evidence>
<accession>A0A8X8W6R9</accession>
<proteinExistence type="predicted"/>
<feature type="compositionally biased region" description="Low complexity" evidence="5">
    <location>
        <begin position="227"/>
        <end position="239"/>
    </location>
</feature>
<dbReference type="SMART" id="SM00219">
    <property type="entry name" value="TyrKc"/>
    <property type="match status" value="1"/>
</dbReference>
<evidence type="ECO:0000313" key="7">
    <source>
        <dbReference type="EMBL" id="KAG6388621.1"/>
    </source>
</evidence>
<dbReference type="GO" id="GO:0004674">
    <property type="term" value="F:protein serine/threonine kinase activity"/>
    <property type="evidence" value="ECO:0007669"/>
    <property type="project" value="UniProtKB-KW"/>
</dbReference>
<reference evidence="7" key="1">
    <citation type="submission" date="2018-01" db="EMBL/GenBank/DDBJ databases">
        <authorList>
            <person name="Mao J.F."/>
        </authorList>
    </citation>
    <scope>NUCLEOTIDE SEQUENCE</scope>
    <source>
        <strain evidence="7">Huo1</strain>
        <tissue evidence="7">Leaf</tissue>
    </source>
</reference>
<dbReference type="InterPro" id="IPR017441">
    <property type="entry name" value="Protein_kinase_ATP_BS"/>
</dbReference>
<evidence type="ECO:0000256" key="4">
    <source>
        <dbReference type="PROSITE-ProRule" id="PRU10141"/>
    </source>
</evidence>
<dbReference type="PANTHER" id="PTHR47989">
    <property type="entry name" value="OS01G0750732 PROTEIN"/>
    <property type="match status" value="1"/>
</dbReference>
<dbReference type="InterPro" id="IPR020635">
    <property type="entry name" value="Tyr_kinase_cat_dom"/>
</dbReference>
<name>A0A8X8W6R9_SALSN</name>
<dbReference type="InterPro" id="IPR000719">
    <property type="entry name" value="Prot_kinase_dom"/>
</dbReference>
<dbReference type="PANTHER" id="PTHR47989:SF14">
    <property type="entry name" value="INACTIVE PROTEIN KINASE SELMODRAFT_444075"/>
    <property type="match status" value="1"/>
</dbReference>
<keyword evidence="1" id="KW-0418">Kinase</keyword>
<dbReference type="PROSITE" id="PS50011">
    <property type="entry name" value="PROTEIN_KINASE_DOM"/>
    <property type="match status" value="2"/>
</dbReference>
<dbReference type="GO" id="GO:0005524">
    <property type="term" value="F:ATP binding"/>
    <property type="evidence" value="ECO:0007669"/>
    <property type="project" value="UniProtKB-UniRule"/>
</dbReference>
<keyword evidence="3 4" id="KW-0067">ATP-binding</keyword>
<comment type="caution">
    <text evidence="7">The sequence shown here is derived from an EMBL/GenBank/DDBJ whole genome shotgun (WGS) entry which is preliminary data.</text>
</comment>
<dbReference type="GO" id="GO:0004713">
    <property type="term" value="F:protein tyrosine kinase activity"/>
    <property type="evidence" value="ECO:0007669"/>
    <property type="project" value="InterPro"/>
</dbReference>
<dbReference type="FunFam" id="1.10.510.10:FF:000095">
    <property type="entry name" value="protein STRUBBELIG-RECEPTOR FAMILY 8"/>
    <property type="match status" value="1"/>
</dbReference>
<organism evidence="7">
    <name type="scientific">Salvia splendens</name>
    <name type="common">Scarlet sage</name>
    <dbReference type="NCBI Taxonomy" id="180675"/>
    <lineage>
        <taxon>Eukaryota</taxon>
        <taxon>Viridiplantae</taxon>
        <taxon>Streptophyta</taxon>
        <taxon>Embryophyta</taxon>
        <taxon>Tracheophyta</taxon>
        <taxon>Spermatophyta</taxon>
        <taxon>Magnoliopsida</taxon>
        <taxon>eudicotyledons</taxon>
        <taxon>Gunneridae</taxon>
        <taxon>Pentapetalae</taxon>
        <taxon>asterids</taxon>
        <taxon>lamiids</taxon>
        <taxon>Lamiales</taxon>
        <taxon>Lamiaceae</taxon>
        <taxon>Nepetoideae</taxon>
        <taxon>Mentheae</taxon>
        <taxon>Salviinae</taxon>
        <taxon>Salvia</taxon>
        <taxon>Salvia subgen. Calosphace</taxon>
        <taxon>core Calosphace</taxon>
    </lineage>
</organism>
<evidence type="ECO:0000256" key="3">
    <source>
        <dbReference type="ARBA" id="ARBA00022840"/>
    </source>
</evidence>
<dbReference type="Pfam" id="PF00069">
    <property type="entry name" value="Pkinase"/>
    <property type="match status" value="2"/>
</dbReference>
<feature type="binding site" evidence="4">
    <location>
        <position position="1071"/>
    </location>
    <ligand>
        <name>ATP</name>
        <dbReference type="ChEBI" id="CHEBI:30616"/>
    </ligand>
</feature>
<keyword evidence="8" id="KW-1185">Reference proteome</keyword>
<reference evidence="7" key="2">
    <citation type="submission" date="2020-08" db="EMBL/GenBank/DDBJ databases">
        <title>Plant Genome Project.</title>
        <authorList>
            <person name="Zhang R.-G."/>
        </authorList>
    </citation>
    <scope>NUCLEOTIDE SEQUENCE</scope>
    <source>
        <strain evidence="7">Huo1</strain>
        <tissue evidence="7">Leaf</tissue>
    </source>
</reference>
<dbReference type="CDD" id="cd14066">
    <property type="entry name" value="STKc_IRAK"/>
    <property type="match status" value="1"/>
</dbReference>
<feature type="region of interest" description="Disordered" evidence="5">
    <location>
        <begin position="224"/>
        <end position="285"/>
    </location>
</feature>